<dbReference type="GeneID" id="64604270"/>
<dbReference type="OrthoDB" id="10579554at2759"/>
<gene>
    <name evidence="2" type="ORF">HD556DRAFT_402267</name>
</gene>
<dbReference type="AlphaFoldDB" id="A0A9P7ASG6"/>
<dbReference type="EMBL" id="JABBWE010000024">
    <property type="protein sequence ID" value="KAG1794781.1"/>
    <property type="molecule type" value="Genomic_DNA"/>
</dbReference>
<keyword evidence="1" id="KW-0732">Signal</keyword>
<organism evidence="2 3">
    <name type="scientific">Suillus plorans</name>
    <dbReference type="NCBI Taxonomy" id="116603"/>
    <lineage>
        <taxon>Eukaryota</taxon>
        <taxon>Fungi</taxon>
        <taxon>Dikarya</taxon>
        <taxon>Basidiomycota</taxon>
        <taxon>Agaricomycotina</taxon>
        <taxon>Agaricomycetes</taxon>
        <taxon>Agaricomycetidae</taxon>
        <taxon>Boletales</taxon>
        <taxon>Suillineae</taxon>
        <taxon>Suillaceae</taxon>
        <taxon>Suillus</taxon>
    </lineage>
</organism>
<protein>
    <recommendedName>
        <fullName evidence="4">Secreted protein</fullName>
    </recommendedName>
</protein>
<dbReference type="RefSeq" id="XP_041160820.1">
    <property type="nucleotide sequence ID" value="XM_041310506.1"/>
</dbReference>
<accession>A0A9P7ASG6</accession>
<comment type="caution">
    <text evidence="2">The sequence shown here is derived from an EMBL/GenBank/DDBJ whole genome shotgun (WGS) entry which is preliminary data.</text>
</comment>
<feature type="signal peptide" evidence="1">
    <location>
        <begin position="1"/>
        <end position="37"/>
    </location>
</feature>
<keyword evidence="3" id="KW-1185">Reference proteome</keyword>
<dbReference type="Proteomes" id="UP000719766">
    <property type="component" value="Unassembled WGS sequence"/>
</dbReference>
<name>A0A9P7ASG6_9AGAM</name>
<feature type="chain" id="PRO_5040500814" description="Secreted protein" evidence="1">
    <location>
        <begin position="38"/>
        <end position="72"/>
    </location>
</feature>
<evidence type="ECO:0000313" key="2">
    <source>
        <dbReference type="EMBL" id="KAG1794781.1"/>
    </source>
</evidence>
<reference evidence="2" key="1">
    <citation type="journal article" date="2020" name="New Phytol.">
        <title>Comparative genomics reveals dynamic genome evolution in host specialist ectomycorrhizal fungi.</title>
        <authorList>
            <person name="Lofgren L.A."/>
            <person name="Nguyen N.H."/>
            <person name="Vilgalys R."/>
            <person name="Ruytinx J."/>
            <person name="Liao H.L."/>
            <person name="Branco S."/>
            <person name="Kuo A."/>
            <person name="LaButti K."/>
            <person name="Lipzen A."/>
            <person name="Andreopoulos W."/>
            <person name="Pangilinan J."/>
            <person name="Riley R."/>
            <person name="Hundley H."/>
            <person name="Na H."/>
            <person name="Barry K."/>
            <person name="Grigoriev I.V."/>
            <person name="Stajich J.E."/>
            <person name="Kennedy P.G."/>
        </authorList>
    </citation>
    <scope>NUCLEOTIDE SEQUENCE</scope>
    <source>
        <strain evidence="2">S12</strain>
    </source>
</reference>
<sequence length="72" mass="8174">MVKMLRHCCDCCAAPAATTAAMFLNLLVLRTSHGLEGAPIPYVCIHAPRVTVRRYHRDSQYSRLIPLHTMFF</sequence>
<evidence type="ECO:0008006" key="4">
    <source>
        <dbReference type="Google" id="ProtNLM"/>
    </source>
</evidence>
<proteinExistence type="predicted"/>
<evidence type="ECO:0000256" key="1">
    <source>
        <dbReference type="SAM" id="SignalP"/>
    </source>
</evidence>
<evidence type="ECO:0000313" key="3">
    <source>
        <dbReference type="Proteomes" id="UP000719766"/>
    </source>
</evidence>